<dbReference type="AlphaFoldDB" id="A0A8J3DF35"/>
<accession>A0A8J3DF35</accession>
<organism evidence="1 2">
    <name type="scientific">Cerasicoccus arenae</name>
    <dbReference type="NCBI Taxonomy" id="424488"/>
    <lineage>
        <taxon>Bacteria</taxon>
        <taxon>Pseudomonadati</taxon>
        <taxon>Verrucomicrobiota</taxon>
        <taxon>Opitutia</taxon>
        <taxon>Puniceicoccales</taxon>
        <taxon>Cerasicoccaceae</taxon>
        <taxon>Cerasicoccus</taxon>
    </lineage>
</organism>
<evidence type="ECO:0000313" key="1">
    <source>
        <dbReference type="EMBL" id="GHC13985.1"/>
    </source>
</evidence>
<dbReference type="SUPFAM" id="SSF46689">
    <property type="entry name" value="Homeodomain-like"/>
    <property type="match status" value="1"/>
</dbReference>
<dbReference type="Gene3D" id="1.10.10.10">
    <property type="entry name" value="Winged helix-like DNA-binding domain superfamily/Winged helix DNA-binding domain"/>
    <property type="match status" value="1"/>
</dbReference>
<protein>
    <recommendedName>
        <fullName evidence="3">Transposase</fullName>
    </recommendedName>
</protein>
<evidence type="ECO:0000313" key="2">
    <source>
        <dbReference type="Proteomes" id="UP000642829"/>
    </source>
</evidence>
<reference evidence="1" key="1">
    <citation type="journal article" date="2014" name="Int. J. Syst. Evol. Microbiol.">
        <title>Complete genome sequence of Corynebacterium casei LMG S-19264T (=DSM 44701T), isolated from a smear-ripened cheese.</title>
        <authorList>
            <consortium name="US DOE Joint Genome Institute (JGI-PGF)"/>
            <person name="Walter F."/>
            <person name="Albersmeier A."/>
            <person name="Kalinowski J."/>
            <person name="Ruckert C."/>
        </authorList>
    </citation>
    <scope>NUCLEOTIDE SEQUENCE</scope>
    <source>
        <strain evidence="1">KCTC 12870</strain>
    </source>
</reference>
<dbReference type="InterPro" id="IPR009057">
    <property type="entry name" value="Homeodomain-like_sf"/>
</dbReference>
<evidence type="ECO:0008006" key="3">
    <source>
        <dbReference type="Google" id="ProtNLM"/>
    </source>
</evidence>
<dbReference type="InterPro" id="IPR036388">
    <property type="entry name" value="WH-like_DNA-bd_sf"/>
</dbReference>
<reference evidence="1" key="2">
    <citation type="submission" date="2020-09" db="EMBL/GenBank/DDBJ databases">
        <authorList>
            <person name="Sun Q."/>
            <person name="Kim S."/>
        </authorList>
    </citation>
    <scope>NUCLEOTIDE SEQUENCE</scope>
    <source>
        <strain evidence="1">KCTC 12870</strain>
    </source>
</reference>
<keyword evidence="2" id="KW-1185">Reference proteome</keyword>
<gene>
    <name evidence="1" type="ORF">GCM10007047_34060</name>
</gene>
<dbReference type="RefSeq" id="WP_189517570.1">
    <property type="nucleotide sequence ID" value="NZ_BMXG01000040.1"/>
</dbReference>
<name>A0A8J3DF35_9BACT</name>
<comment type="caution">
    <text evidence="1">The sequence shown here is derived from an EMBL/GenBank/DDBJ whole genome shotgun (WGS) entry which is preliminary data.</text>
</comment>
<proteinExistence type="predicted"/>
<sequence>MKNLDMDLRTRMVELRGQGYSAREVAERLLISERSVCRLWRQYQSLGHVEAKQRGGYKPITLRAHEPLLRQWIEAEPDLTLDRLVARIDERLGIQVSASGLWNRLRAMKLSHKKNDAHGRTGSPGHPEGA</sequence>
<dbReference type="Proteomes" id="UP000642829">
    <property type="component" value="Unassembled WGS sequence"/>
</dbReference>
<dbReference type="EMBL" id="BMXG01000040">
    <property type="protein sequence ID" value="GHC13985.1"/>
    <property type="molecule type" value="Genomic_DNA"/>
</dbReference>